<accession>A0A329RQJ8</accession>
<evidence type="ECO:0000313" key="8">
    <source>
        <dbReference type="Proteomes" id="UP000251314"/>
    </source>
</evidence>
<protein>
    <recommendedName>
        <fullName evidence="9">DDE-1 domain-containing protein</fullName>
    </recommendedName>
</protein>
<dbReference type="EMBL" id="RCMV01000997">
    <property type="protein sequence ID" value="KAG3211116.1"/>
    <property type="molecule type" value="Genomic_DNA"/>
</dbReference>
<evidence type="ECO:0000313" key="6">
    <source>
        <dbReference type="EMBL" id="KAG6952145.1"/>
    </source>
</evidence>
<dbReference type="EMBL" id="MJFZ01000633">
    <property type="protein sequence ID" value="RAW26600.1"/>
    <property type="molecule type" value="Genomic_DNA"/>
</dbReference>
<dbReference type="AlphaFoldDB" id="A0A329RQJ8"/>
<dbReference type="OrthoDB" id="90478at2759"/>
<sequence>MSWNQPFKSRLWHKWVEILVSQVRAAGVAEAFKMVPPSRANLATWIKDAWAELSAETIKSGFRKARIVDQDARVTPPIQDQDWGSLVAFVRTYEVFTDAIDAAKDIEETCDVYEVAIV</sequence>
<evidence type="ECO:0000313" key="4">
    <source>
        <dbReference type="EMBL" id="KAG2962786.1"/>
    </source>
</evidence>
<name>A0A329RQJ8_9STRA</name>
<dbReference type="EMBL" id="RCMI01000985">
    <property type="protein sequence ID" value="KAG2892790.1"/>
    <property type="molecule type" value="Genomic_DNA"/>
</dbReference>
<dbReference type="Proteomes" id="UP000774804">
    <property type="component" value="Unassembled WGS sequence"/>
</dbReference>
<keyword evidence="8" id="KW-1185">Reference proteome</keyword>
<dbReference type="Proteomes" id="UP000736787">
    <property type="component" value="Unassembled WGS sequence"/>
</dbReference>
<proteinExistence type="predicted"/>
<reference evidence="6" key="3">
    <citation type="submission" date="2021-01" db="EMBL/GenBank/DDBJ databases">
        <title>Phytophthora aleatoria, a newly-described species from Pinus radiata is distinct from Phytophthora cactorum isolates based on comparative genomics.</title>
        <authorList>
            <person name="Mcdougal R."/>
            <person name="Panda P."/>
            <person name="Williams N."/>
            <person name="Studholme D.J."/>
        </authorList>
    </citation>
    <scope>NUCLEOTIDE SEQUENCE</scope>
    <source>
        <strain evidence="6">NZFS 3830</strain>
    </source>
</reference>
<evidence type="ECO:0000313" key="1">
    <source>
        <dbReference type="EMBL" id="KAG2828984.1"/>
    </source>
</evidence>
<dbReference type="Proteomes" id="UP000688947">
    <property type="component" value="Unassembled WGS sequence"/>
</dbReference>
<dbReference type="Proteomes" id="UP000735874">
    <property type="component" value="Unassembled WGS sequence"/>
</dbReference>
<comment type="caution">
    <text evidence="7">The sequence shown here is derived from an EMBL/GenBank/DDBJ whole genome shotgun (WGS) entry which is preliminary data.</text>
</comment>
<gene>
    <name evidence="6" type="ORF">JG687_00013194</name>
    <name evidence="7" type="ORF">PC110_g16993</name>
    <name evidence="1" type="ORF">PC113_g21364</name>
    <name evidence="2" type="ORF">PC115_g18677</name>
    <name evidence="3" type="ORF">PC117_g22807</name>
    <name evidence="4" type="ORF">PC118_g21244</name>
    <name evidence="5" type="ORF">PC129_g17892</name>
</gene>
<reference evidence="5" key="2">
    <citation type="submission" date="2018-05" db="EMBL/GenBank/DDBJ databases">
        <title>Effector identification in a new, highly contiguous assembly of the strawberry crown rot pathogen Phytophthora cactorum.</title>
        <authorList>
            <person name="Armitage A.D."/>
            <person name="Nellist C.F."/>
            <person name="Bates H."/>
            <person name="Vickerstaff R.J."/>
            <person name="Harrison R.J."/>
        </authorList>
    </citation>
    <scope>NUCLEOTIDE SEQUENCE</scope>
    <source>
        <strain evidence="1">15-7</strain>
        <strain evidence="2">4032</strain>
        <strain evidence="3">4040</strain>
        <strain evidence="4">P415</strain>
        <strain evidence="5">P421</strain>
    </source>
</reference>
<organism evidence="7 8">
    <name type="scientific">Phytophthora cactorum</name>
    <dbReference type="NCBI Taxonomy" id="29920"/>
    <lineage>
        <taxon>Eukaryota</taxon>
        <taxon>Sar</taxon>
        <taxon>Stramenopiles</taxon>
        <taxon>Oomycota</taxon>
        <taxon>Peronosporomycetes</taxon>
        <taxon>Peronosporales</taxon>
        <taxon>Peronosporaceae</taxon>
        <taxon>Phytophthora</taxon>
    </lineage>
</organism>
<dbReference type="Proteomes" id="UP000760860">
    <property type="component" value="Unassembled WGS sequence"/>
</dbReference>
<dbReference type="Proteomes" id="UP000697107">
    <property type="component" value="Unassembled WGS sequence"/>
</dbReference>
<evidence type="ECO:0000313" key="3">
    <source>
        <dbReference type="EMBL" id="KAG2897339.1"/>
    </source>
</evidence>
<reference evidence="7 8" key="1">
    <citation type="submission" date="2018-01" db="EMBL/GenBank/DDBJ databases">
        <title>Draft genome of the strawberry crown rot pathogen Phytophthora cactorum.</title>
        <authorList>
            <person name="Armitage A.D."/>
            <person name="Lysoe E."/>
            <person name="Nellist C.F."/>
            <person name="Harrison R.J."/>
            <person name="Brurberg M.B."/>
        </authorList>
    </citation>
    <scope>NUCLEOTIDE SEQUENCE [LARGE SCALE GENOMIC DNA]</scope>
    <source>
        <strain evidence="7 8">10300</strain>
    </source>
</reference>
<evidence type="ECO:0000313" key="7">
    <source>
        <dbReference type="EMBL" id="RAW26600.1"/>
    </source>
</evidence>
<evidence type="ECO:0000313" key="5">
    <source>
        <dbReference type="EMBL" id="KAG3211116.1"/>
    </source>
</evidence>
<evidence type="ECO:0000313" key="2">
    <source>
        <dbReference type="EMBL" id="KAG2892790.1"/>
    </source>
</evidence>
<dbReference type="EMBL" id="JAENGZ010000945">
    <property type="protein sequence ID" value="KAG6952145.1"/>
    <property type="molecule type" value="Genomic_DNA"/>
</dbReference>
<dbReference type="EMBL" id="RCMG01001373">
    <property type="protein sequence ID" value="KAG2828984.1"/>
    <property type="molecule type" value="Genomic_DNA"/>
</dbReference>
<dbReference type="Proteomes" id="UP000251314">
    <property type="component" value="Unassembled WGS sequence"/>
</dbReference>
<evidence type="ECO:0008006" key="9">
    <source>
        <dbReference type="Google" id="ProtNLM"/>
    </source>
</evidence>
<dbReference type="EMBL" id="RCMK01001302">
    <property type="protein sequence ID" value="KAG2897339.1"/>
    <property type="molecule type" value="Genomic_DNA"/>
</dbReference>
<dbReference type="VEuPathDB" id="FungiDB:PC110_g16993"/>
<dbReference type="EMBL" id="RCML01001415">
    <property type="protein sequence ID" value="KAG2962786.1"/>
    <property type="molecule type" value="Genomic_DNA"/>
</dbReference>